<dbReference type="PROSITE" id="PS50995">
    <property type="entry name" value="HTH_MARR_2"/>
    <property type="match status" value="1"/>
</dbReference>
<evidence type="ECO:0000313" key="5">
    <source>
        <dbReference type="EMBL" id="MBL4954632.1"/>
    </source>
</evidence>
<comment type="caution">
    <text evidence="5">The sequence shown here is derived from an EMBL/GenBank/DDBJ whole genome shotgun (WGS) entry which is preliminary data.</text>
</comment>
<evidence type="ECO:0000259" key="4">
    <source>
        <dbReference type="PROSITE" id="PS50995"/>
    </source>
</evidence>
<dbReference type="EMBL" id="JAESWB010000362">
    <property type="protein sequence ID" value="MBL4954632.1"/>
    <property type="molecule type" value="Genomic_DNA"/>
</dbReference>
<dbReference type="InterPro" id="IPR036388">
    <property type="entry name" value="WH-like_DNA-bd_sf"/>
</dbReference>
<dbReference type="Pfam" id="PF01047">
    <property type="entry name" value="MarR"/>
    <property type="match status" value="1"/>
</dbReference>
<accession>A0ABS1TTN4</accession>
<feature type="domain" description="HTH marR-type" evidence="4">
    <location>
        <begin position="3"/>
        <end position="139"/>
    </location>
</feature>
<evidence type="ECO:0000256" key="2">
    <source>
        <dbReference type="ARBA" id="ARBA00023125"/>
    </source>
</evidence>
<dbReference type="Gene3D" id="1.10.10.10">
    <property type="entry name" value="Winged helix-like DNA-binding domain superfamily/Winged helix DNA-binding domain"/>
    <property type="match status" value="1"/>
</dbReference>
<organism evidence="5 6">
    <name type="scientific">Neobacillus paridis</name>
    <dbReference type="NCBI Taxonomy" id="2803862"/>
    <lineage>
        <taxon>Bacteria</taxon>
        <taxon>Bacillati</taxon>
        <taxon>Bacillota</taxon>
        <taxon>Bacilli</taxon>
        <taxon>Bacillales</taxon>
        <taxon>Bacillaceae</taxon>
        <taxon>Neobacillus</taxon>
    </lineage>
</organism>
<keyword evidence="2" id="KW-0238">DNA-binding</keyword>
<evidence type="ECO:0000313" key="6">
    <source>
        <dbReference type="Proteomes" id="UP000623967"/>
    </source>
</evidence>
<dbReference type="SUPFAM" id="SSF46785">
    <property type="entry name" value="Winged helix' DNA-binding domain"/>
    <property type="match status" value="1"/>
</dbReference>
<evidence type="ECO:0000256" key="1">
    <source>
        <dbReference type="ARBA" id="ARBA00023015"/>
    </source>
</evidence>
<keyword evidence="3" id="KW-0804">Transcription</keyword>
<dbReference type="Proteomes" id="UP000623967">
    <property type="component" value="Unassembled WGS sequence"/>
</dbReference>
<proteinExistence type="predicted"/>
<keyword evidence="1" id="KW-0805">Transcription regulation</keyword>
<protein>
    <submittedName>
        <fullName evidence="5">MarR family transcriptional regulator</fullName>
    </submittedName>
</protein>
<dbReference type="RefSeq" id="WP_202655876.1">
    <property type="nucleotide sequence ID" value="NZ_JAESWB010000362.1"/>
</dbReference>
<reference evidence="5 6" key="1">
    <citation type="submission" date="2021-01" db="EMBL/GenBank/DDBJ databases">
        <title>Genome public.</title>
        <authorList>
            <person name="Liu C."/>
            <person name="Sun Q."/>
        </authorList>
    </citation>
    <scope>NUCLEOTIDE SEQUENCE [LARGE SCALE GENOMIC DNA]</scope>
    <source>
        <strain evidence="5 6">YIM B02564</strain>
    </source>
</reference>
<dbReference type="PANTHER" id="PTHR42756:SF1">
    <property type="entry name" value="TRANSCRIPTIONAL REPRESSOR OF EMRAB OPERON"/>
    <property type="match status" value="1"/>
</dbReference>
<keyword evidence="6" id="KW-1185">Reference proteome</keyword>
<dbReference type="InterPro" id="IPR000835">
    <property type="entry name" value="HTH_MarR-typ"/>
</dbReference>
<dbReference type="PANTHER" id="PTHR42756">
    <property type="entry name" value="TRANSCRIPTIONAL REGULATOR, MARR"/>
    <property type="match status" value="1"/>
</dbReference>
<sequence>MNLHEFKRIILEYHREINENVNTAFRFLGVNYGLTMLQFRLLMEIYRQGPHTIGSLAEACGIAGANISTMCKKLEKQGFVRRMRDQTDERVVRIRLTDFGEGTIREIDRYLNDKLTRILANEAEETFEMITAGMGKISSLLLKMGSDDEGEVGETP</sequence>
<evidence type="ECO:0000256" key="3">
    <source>
        <dbReference type="ARBA" id="ARBA00023163"/>
    </source>
</evidence>
<gene>
    <name evidence="5" type="ORF">JK635_20965</name>
</gene>
<dbReference type="SMART" id="SM00347">
    <property type="entry name" value="HTH_MARR"/>
    <property type="match status" value="1"/>
</dbReference>
<name>A0ABS1TTN4_9BACI</name>
<dbReference type="InterPro" id="IPR036390">
    <property type="entry name" value="WH_DNA-bd_sf"/>
</dbReference>
<dbReference type="PRINTS" id="PR00598">
    <property type="entry name" value="HTHMARR"/>
</dbReference>